<dbReference type="Pfam" id="PF00149">
    <property type="entry name" value="Metallophos"/>
    <property type="match status" value="1"/>
</dbReference>
<dbReference type="InterPro" id="IPR029052">
    <property type="entry name" value="Metallo-depent_PP-like"/>
</dbReference>
<dbReference type="GO" id="GO:0005634">
    <property type="term" value="C:nucleus"/>
    <property type="evidence" value="ECO:0007669"/>
    <property type="project" value="UniProtKB-SubCell"/>
</dbReference>
<evidence type="ECO:0000256" key="13">
    <source>
        <dbReference type="SAM" id="MobiDB-lite"/>
    </source>
</evidence>
<comment type="cofactor">
    <cofactor evidence="3">
        <name>Fe(2+)</name>
        <dbReference type="ChEBI" id="CHEBI:29033"/>
    </cofactor>
</comment>
<dbReference type="GO" id="GO:0008419">
    <property type="term" value="F:RNA lariat debranching enzyme activity"/>
    <property type="evidence" value="ECO:0007669"/>
    <property type="project" value="TreeGrafter"/>
</dbReference>
<comment type="cofactor">
    <cofactor evidence="1">
        <name>Mn(2+)</name>
        <dbReference type="ChEBI" id="CHEBI:29035"/>
    </cofactor>
</comment>
<protein>
    <submittedName>
        <fullName evidence="15">Lariat debranching enzyme</fullName>
    </submittedName>
</protein>
<dbReference type="PANTHER" id="PTHR12849:SF0">
    <property type="entry name" value="LARIAT DEBRANCHING ENZYME"/>
    <property type="match status" value="1"/>
</dbReference>
<comment type="cofactor">
    <cofactor evidence="2">
        <name>Zn(2+)</name>
        <dbReference type="ChEBI" id="CHEBI:29105"/>
    </cofactor>
</comment>
<keyword evidence="6" id="KW-0507">mRNA processing</keyword>
<dbReference type="InterPro" id="IPR007708">
    <property type="entry name" value="DBR1_C"/>
</dbReference>
<evidence type="ECO:0000256" key="12">
    <source>
        <dbReference type="ARBA" id="ARBA00023242"/>
    </source>
</evidence>
<keyword evidence="8" id="KW-0378">Hydrolase</keyword>
<evidence type="ECO:0000256" key="8">
    <source>
        <dbReference type="ARBA" id="ARBA00022801"/>
    </source>
</evidence>
<comment type="subcellular location">
    <subcellularLocation>
        <location evidence="4">Nucleus</location>
    </subcellularLocation>
</comment>
<comment type="similarity">
    <text evidence="5">Belongs to the lariat debranching enzyme family.</text>
</comment>
<reference evidence="15" key="1">
    <citation type="submission" date="2018-10" db="EMBL/GenBank/DDBJ databases">
        <title>Transcriptome assembly of Aceria tosichella (Wheat curl mite) Type 2.</title>
        <authorList>
            <person name="Scully E.D."/>
            <person name="Geib S.M."/>
            <person name="Palmer N.A."/>
            <person name="Gupta A.K."/>
            <person name="Sarath G."/>
            <person name="Tatineni S."/>
        </authorList>
    </citation>
    <scope>NUCLEOTIDE SEQUENCE</scope>
    <source>
        <strain evidence="15">LincolnNE</strain>
    </source>
</reference>
<dbReference type="InterPro" id="IPR004843">
    <property type="entry name" value="Calcineurin-like_PHP"/>
</dbReference>
<dbReference type="AlphaFoldDB" id="A0A6G1SLD2"/>
<keyword evidence="10" id="KW-0408">Iron</keyword>
<evidence type="ECO:0000256" key="2">
    <source>
        <dbReference type="ARBA" id="ARBA00001947"/>
    </source>
</evidence>
<dbReference type="Pfam" id="PF05011">
    <property type="entry name" value="DBR1"/>
    <property type="match status" value="1"/>
</dbReference>
<evidence type="ECO:0000313" key="15">
    <source>
        <dbReference type="EMBL" id="MDE51189.1"/>
    </source>
</evidence>
<feature type="compositionally biased region" description="Polar residues" evidence="13">
    <location>
        <begin position="397"/>
        <end position="415"/>
    </location>
</feature>
<dbReference type="GO" id="GO:0046872">
    <property type="term" value="F:metal ion binding"/>
    <property type="evidence" value="ECO:0007669"/>
    <property type="project" value="UniProtKB-KW"/>
</dbReference>
<evidence type="ECO:0000256" key="10">
    <source>
        <dbReference type="ARBA" id="ARBA00023004"/>
    </source>
</evidence>
<keyword evidence="9" id="KW-0862">Zinc</keyword>
<evidence type="ECO:0000259" key="14">
    <source>
        <dbReference type="SMART" id="SM01124"/>
    </source>
</evidence>
<dbReference type="CDD" id="cd00844">
    <property type="entry name" value="MPP_Dbr1_N"/>
    <property type="match status" value="1"/>
</dbReference>
<keyword evidence="11" id="KW-0464">Manganese</keyword>
<evidence type="ECO:0000256" key="4">
    <source>
        <dbReference type="ARBA" id="ARBA00004123"/>
    </source>
</evidence>
<sequence>MKVAVFGCLHGQLNDMFNAVQSHENQNNTKIDLIIVCGDCQTIRHQDDLQCLAVPNKYKRLGDFHEYYSGKKKVPQLTIFVGGNHEASNYLMGLPYGGWVCDNFYYLGFASVINYRGLRIGGISGIYNSRNCNRGRYERLPLDDESMRSIYHTRRLDVFRLSLLSNRINQNKANRLDVFMSHDWPARIYEHGDLPQLLRFKPHFREDVNSRNGLGSPLTQPLISKLKPCRWFAAHLHCKFQARVQHNESTATDFLSLNKIEQGRNFVEYLDLTPCSQSDNSCQDELYYDEEWLTIIRKTINLEYKSSNNVPCPSFDDDSAYVPTEEEINETREMMEETGGLKIKRNFCMSEPVIYNREGNAPPSIDKYRTKYFPNPQHIELCSRLGIIDQLANDAPQTSTMTNATPSKKNSSNTLELDDEGCLPYFIDKRPIQ</sequence>
<evidence type="ECO:0000256" key="5">
    <source>
        <dbReference type="ARBA" id="ARBA00006045"/>
    </source>
</evidence>
<evidence type="ECO:0000256" key="9">
    <source>
        <dbReference type="ARBA" id="ARBA00022833"/>
    </source>
</evidence>
<feature type="domain" description="Lariat debranching enzyme C-terminal" evidence="14">
    <location>
        <begin position="244"/>
        <end position="391"/>
    </location>
</feature>
<feature type="region of interest" description="Disordered" evidence="13">
    <location>
        <begin position="397"/>
        <end position="416"/>
    </location>
</feature>
<evidence type="ECO:0000256" key="3">
    <source>
        <dbReference type="ARBA" id="ARBA00001954"/>
    </source>
</evidence>
<evidence type="ECO:0000256" key="6">
    <source>
        <dbReference type="ARBA" id="ARBA00022664"/>
    </source>
</evidence>
<dbReference type="InterPro" id="IPR041816">
    <property type="entry name" value="Dbr1_N"/>
</dbReference>
<evidence type="ECO:0000256" key="7">
    <source>
        <dbReference type="ARBA" id="ARBA00022723"/>
    </source>
</evidence>
<dbReference type="PANTHER" id="PTHR12849">
    <property type="entry name" value="RNA LARIAT DEBRANCHING ENZYME"/>
    <property type="match status" value="1"/>
</dbReference>
<keyword evidence="12" id="KW-0539">Nucleus</keyword>
<keyword evidence="7" id="KW-0479">Metal-binding</keyword>
<accession>A0A6G1SLD2</accession>
<dbReference type="EMBL" id="GGYP01006418">
    <property type="protein sequence ID" value="MDE51189.1"/>
    <property type="molecule type" value="Transcribed_RNA"/>
</dbReference>
<gene>
    <name evidence="15" type="primary">dbr1_0</name>
    <name evidence="15" type="ORF">g.1891</name>
</gene>
<evidence type="ECO:0000256" key="11">
    <source>
        <dbReference type="ARBA" id="ARBA00023211"/>
    </source>
</evidence>
<dbReference type="SUPFAM" id="SSF56300">
    <property type="entry name" value="Metallo-dependent phosphatases"/>
    <property type="match status" value="1"/>
</dbReference>
<proteinExistence type="inferred from homology"/>
<name>A0A6G1SLD2_9ACAR</name>
<evidence type="ECO:0000256" key="1">
    <source>
        <dbReference type="ARBA" id="ARBA00001936"/>
    </source>
</evidence>
<organism evidence="15">
    <name type="scientific">Aceria tosichella</name>
    <name type="common">wheat curl mite</name>
    <dbReference type="NCBI Taxonomy" id="561515"/>
    <lineage>
        <taxon>Eukaryota</taxon>
        <taxon>Metazoa</taxon>
        <taxon>Ecdysozoa</taxon>
        <taxon>Arthropoda</taxon>
        <taxon>Chelicerata</taxon>
        <taxon>Arachnida</taxon>
        <taxon>Acari</taxon>
        <taxon>Acariformes</taxon>
        <taxon>Trombidiformes</taxon>
        <taxon>Prostigmata</taxon>
        <taxon>Eupodina</taxon>
        <taxon>Eriophyoidea</taxon>
        <taxon>Eriophyidae</taxon>
        <taxon>Eriophyinae</taxon>
        <taxon>Aceriini</taxon>
        <taxon>Aceria</taxon>
    </lineage>
</organism>
<dbReference type="SMART" id="SM01124">
    <property type="entry name" value="DBR1"/>
    <property type="match status" value="1"/>
</dbReference>
<dbReference type="GO" id="GO:0000398">
    <property type="term" value="P:mRNA splicing, via spliceosome"/>
    <property type="evidence" value="ECO:0007669"/>
    <property type="project" value="TreeGrafter"/>
</dbReference>